<evidence type="ECO:0008006" key="4">
    <source>
        <dbReference type="Google" id="ProtNLM"/>
    </source>
</evidence>
<reference evidence="2" key="1">
    <citation type="journal article" date="2014" name="Int. J. Syst. Evol. Microbiol.">
        <title>Complete genome sequence of Corynebacterium casei LMG S-19264T (=DSM 44701T), isolated from a smear-ripened cheese.</title>
        <authorList>
            <consortium name="US DOE Joint Genome Institute (JGI-PGF)"/>
            <person name="Walter F."/>
            <person name="Albersmeier A."/>
            <person name="Kalinowski J."/>
            <person name="Ruckert C."/>
        </authorList>
    </citation>
    <scope>NUCLEOTIDE SEQUENCE</scope>
    <source>
        <strain evidence="2">JCM 4784</strain>
    </source>
</reference>
<feature type="compositionally biased region" description="Basic and acidic residues" evidence="1">
    <location>
        <begin position="24"/>
        <end position="37"/>
    </location>
</feature>
<evidence type="ECO:0000313" key="3">
    <source>
        <dbReference type="Proteomes" id="UP000608024"/>
    </source>
</evidence>
<feature type="region of interest" description="Disordered" evidence="1">
    <location>
        <begin position="1"/>
        <end position="95"/>
    </location>
</feature>
<dbReference type="RefSeq" id="WP_190133715.1">
    <property type="nucleotide sequence ID" value="NZ_BNBT01000001.1"/>
</dbReference>
<keyword evidence="3" id="KW-1185">Reference proteome</keyword>
<dbReference type="InterPro" id="IPR028037">
    <property type="entry name" value="Antitoxin_Rv0909/MT0933"/>
</dbReference>
<sequence>MGSLDSLEAGLGPAQGKASALARRHGDTIDQGLEKATRVIYRKTKGTYGSQIPSGAGKDSLRRLGGTDDGKTGGGDAAPPASPPPLSSPRPPSAP</sequence>
<dbReference type="Proteomes" id="UP000608024">
    <property type="component" value="Unassembled WGS sequence"/>
</dbReference>
<protein>
    <recommendedName>
        <fullName evidence="4">Antitoxin</fullName>
    </recommendedName>
</protein>
<name>A0A918Z2D1_9ACTN</name>
<feature type="compositionally biased region" description="Basic and acidic residues" evidence="1">
    <location>
        <begin position="59"/>
        <end position="71"/>
    </location>
</feature>
<dbReference type="Pfam" id="PF14013">
    <property type="entry name" value="MT0933_antitox"/>
    <property type="match status" value="1"/>
</dbReference>
<evidence type="ECO:0000313" key="2">
    <source>
        <dbReference type="EMBL" id="GHE34711.1"/>
    </source>
</evidence>
<gene>
    <name evidence="2" type="ORF">GCM10018785_00440</name>
</gene>
<proteinExistence type="predicted"/>
<comment type="caution">
    <text evidence="2">The sequence shown here is derived from an EMBL/GenBank/DDBJ whole genome shotgun (WGS) entry which is preliminary data.</text>
</comment>
<dbReference type="AlphaFoldDB" id="A0A918Z2D1"/>
<reference evidence="2" key="2">
    <citation type="submission" date="2020-09" db="EMBL/GenBank/DDBJ databases">
        <authorList>
            <person name="Sun Q."/>
            <person name="Ohkuma M."/>
        </authorList>
    </citation>
    <scope>NUCLEOTIDE SEQUENCE</scope>
    <source>
        <strain evidence="2">JCM 4784</strain>
    </source>
</reference>
<evidence type="ECO:0000256" key="1">
    <source>
        <dbReference type="SAM" id="MobiDB-lite"/>
    </source>
</evidence>
<accession>A0A918Z2D1</accession>
<organism evidence="2 3">
    <name type="scientific">Streptomyces longispororuber</name>
    <dbReference type="NCBI Taxonomy" id="68230"/>
    <lineage>
        <taxon>Bacteria</taxon>
        <taxon>Bacillati</taxon>
        <taxon>Actinomycetota</taxon>
        <taxon>Actinomycetes</taxon>
        <taxon>Kitasatosporales</taxon>
        <taxon>Streptomycetaceae</taxon>
        <taxon>Streptomyces</taxon>
    </lineage>
</organism>
<dbReference type="EMBL" id="BNBT01000001">
    <property type="protein sequence ID" value="GHE34711.1"/>
    <property type="molecule type" value="Genomic_DNA"/>
</dbReference>
<feature type="compositionally biased region" description="Pro residues" evidence="1">
    <location>
        <begin position="80"/>
        <end position="95"/>
    </location>
</feature>